<dbReference type="InterPro" id="IPR050374">
    <property type="entry name" value="RRT5_SRSF_SR"/>
</dbReference>
<evidence type="ECO:0000256" key="7">
    <source>
        <dbReference type="SAM" id="MobiDB-lite"/>
    </source>
</evidence>
<dbReference type="GO" id="GO:0003729">
    <property type="term" value="F:mRNA binding"/>
    <property type="evidence" value="ECO:0007669"/>
    <property type="project" value="TreeGrafter"/>
</dbReference>
<evidence type="ECO:0000259" key="9">
    <source>
        <dbReference type="PROSITE" id="PS50102"/>
    </source>
</evidence>
<keyword evidence="2" id="KW-0507">mRNA processing</keyword>
<dbReference type="GO" id="GO:0005737">
    <property type="term" value="C:cytoplasm"/>
    <property type="evidence" value="ECO:0007669"/>
    <property type="project" value="TreeGrafter"/>
</dbReference>
<keyword evidence="3" id="KW-0677">Repeat</keyword>
<feature type="domain" description="RRM" evidence="9">
    <location>
        <begin position="2"/>
        <end position="69"/>
    </location>
</feature>
<proteinExistence type="predicted"/>
<keyword evidence="8" id="KW-0812">Transmembrane</keyword>
<feature type="transmembrane region" description="Helical" evidence="8">
    <location>
        <begin position="246"/>
        <end position="268"/>
    </location>
</feature>
<feature type="domain" description="RRM" evidence="9">
    <location>
        <begin position="98"/>
        <end position="173"/>
    </location>
</feature>
<keyword evidence="8" id="KW-0472">Membrane</keyword>
<dbReference type="PANTHER" id="PTHR23003">
    <property type="entry name" value="RNA RECOGNITION MOTIF RRM DOMAIN CONTAINING PROTEIN"/>
    <property type="match status" value="1"/>
</dbReference>
<keyword evidence="8" id="KW-1133">Transmembrane helix</keyword>
<evidence type="ECO:0000256" key="4">
    <source>
        <dbReference type="ARBA" id="ARBA00022884"/>
    </source>
</evidence>
<keyword evidence="5" id="KW-0539">Nucleus</keyword>
<dbReference type="EMBL" id="QUTH01000260">
    <property type="protein sequence ID" value="RHZ34444.1"/>
    <property type="molecule type" value="Genomic_DNA"/>
</dbReference>
<sequence>MVKVFLGNMPFGDEAVIEAGIRSLFQKVILKKGYGFLDFPDQRDAEEAARVMHDVEFRGRRLRVSLAHTDGERNRNQGPGGGSSRSVDRPPPVQDTHTSLFVANIPSDTTIDRLKDFFEKFGRGILFVFLPQKTNNPNISAFIDFDEYNAAARAHGTDLKFEGAFLRTFMVPPTTVVTTTIGDQTTWTTVAATPIVAATLPLPHVSPVRAPAIALVDVEMNPFVVRTTGFVHLMTVETVCSGMTAAILHATIAATFLVAMTAVIFPVVTNAEVLLLSATTDGTLTDGVTVLQAFNLPGV</sequence>
<evidence type="ECO:0000256" key="3">
    <source>
        <dbReference type="ARBA" id="ARBA00022737"/>
    </source>
</evidence>
<evidence type="ECO:0000256" key="6">
    <source>
        <dbReference type="PROSITE-ProRule" id="PRU00176"/>
    </source>
</evidence>
<feature type="region of interest" description="Disordered" evidence="7">
    <location>
        <begin position="66"/>
        <end position="93"/>
    </location>
</feature>
<reference evidence="10 11" key="1">
    <citation type="submission" date="2018-08" db="EMBL/GenBank/DDBJ databases">
        <title>Aphanomyces genome sequencing and annotation.</title>
        <authorList>
            <person name="Minardi D."/>
            <person name="Oidtmann B."/>
            <person name="Van Der Giezen M."/>
            <person name="Studholme D.J."/>
        </authorList>
    </citation>
    <scope>NUCLEOTIDE SEQUENCE [LARGE SCALE GENOMIC DNA]</scope>
    <source>
        <strain evidence="10 11">Da</strain>
    </source>
</reference>
<dbReference type="InterPro" id="IPR000504">
    <property type="entry name" value="RRM_dom"/>
</dbReference>
<gene>
    <name evidence="10" type="ORF">DYB37_008366</name>
</gene>
<evidence type="ECO:0000313" key="10">
    <source>
        <dbReference type="EMBL" id="RHZ34444.1"/>
    </source>
</evidence>
<evidence type="ECO:0000256" key="2">
    <source>
        <dbReference type="ARBA" id="ARBA00022664"/>
    </source>
</evidence>
<dbReference type="PANTHER" id="PTHR23003:SF62">
    <property type="entry name" value="SERINE_ARGININE (SR)-TYPE SHUTTLING MRNA BINDING PROTEIN NPL3"/>
    <property type="match status" value="1"/>
</dbReference>
<dbReference type="Pfam" id="PF00076">
    <property type="entry name" value="RRM_1"/>
    <property type="match status" value="2"/>
</dbReference>
<organism evidence="10 11">
    <name type="scientific">Aphanomyces astaci</name>
    <name type="common">Crayfish plague agent</name>
    <dbReference type="NCBI Taxonomy" id="112090"/>
    <lineage>
        <taxon>Eukaryota</taxon>
        <taxon>Sar</taxon>
        <taxon>Stramenopiles</taxon>
        <taxon>Oomycota</taxon>
        <taxon>Saprolegniomycetes</taxon>
        <taxon>Saprolegniales</taxon>
        <taxon>Verrucalvaceae</taxon>
        <taxon>Aphanomyces</taxon>
    </lineage>
</organism>
<dbReference type="InterPro" id="IPR012677">
    <property type="entry name" value="Nucleotide-bd_a/b_plait_sf"/>
</dbReference>
<protein>
    <recommendedName>
        <fullName evidence="9">RRM domain-containing protein</fullName>
    </recommendedName>
</protein>
<dbReference type="VEuPathDB" id="FungiDB:H257_07977"/>
<dbReference type="AlphaFoldDB" id="A0A418FSI0"/>
<dbReference type="InterPro" id="IPR035979">
    <property type="entry name" value="RBD_domain_sf"/>
</dbReference>
<comment type="caution">
    <text evidence="10">The sequence shown here is derived from an EMBL/GenBank/DDBJ whole genome shotgun (WGS) entry which is preliminary data.</text>
</comment>
<dbReference type="Proteomes" id="UP000285430">
    <property type="component" value="Unassembled WGS sequence"/>
</dbReference>
<evidence type="ECO:0000256" key="1">
    <source>
        <dbReference type="ARBA" id="ARBA00004123"/>
    </source>
</evidence>
<name>A0A418FSI0_APHAT</name>
<dbReference type="SUPFAM" id="SSF54928">
    <property type="entry name" value="RNA-binding domain, RBD"/>
    <property type="match status" value="1"/>
</dbReference>
<keyword evidence="4 6" id="KW-0694">RNA-binding</keyword>
<evidence type="ECO:0000256" key="5">
    <source>
        <dbReference type="ARBA" id="ARBA00023242"/>
    </source>
</evidence>
<dbReference type="Gene3D" id="3.30.70.330">
    <property type="match status" value="2"/>
</dbReference>
<dbReference type="GO" id="GO:0005634">
    <property type="term" value="C:nucleus"/>
    <property type="evidence" value="ECO:0007669"/>
    <property type="project" value="UniProtKB-SubCell"/>
</dbReference>
<dbReference type="GO" id="GO:0006397">
    <property type="term" value="P:mRNA processing"/>
    <property type="evidence" value="ECO:0007669"/>
    <property type="project" value="UniProtKB-KW"/>
</dbReference>
<dbReference type="PROSITE" id="PS50102">
    <property type="entry name" value="RRM"/>
    <property type="match status" value="2"/>
</dbReference>
<comment type="subcellular location">
    <subcellularLocation>
        <location evidence="1">Nucleus</location>
    </subcellularLocation>
</comment>
<evidence type="ECO:0000256" key="8">
    <source>
        <dbReference type="SAM" id="Phobius"/>
    </source>
</evidence>
<evidence type="ECO:0000313" key="11">
    <source>
        <dbReference type="Proteomes" id="UP000285430"/>
    </source>
</evidence>
<dbReference type="SMART" id="SM00360">
    <property type="entry name" value="RRM"/>
    <property type="match status" value="2"/>
</dbReference>
<accession>A0A418FSI0</accession>